<sequence>MGLSMDLKEQSVIISSCIAQRVVHLPFIENAVMKSANLSPSRGQAPWNPASLADGIPGIWLLFAEWDQLEPENGWKERIHHHVLSLFENMTFRTPDLTLFSGVTGLSYGLLIASDHRSNYSQARANLNHVIASHFTNHTLEASGLDALEIINGLSGAGRYILESYQDEGICEIAEPFFAMLVKEAHSFMDGIRSSAPDTIRLGMAHGLAGILALLVTALHKGFEVEGLHIAIDRMADYLAQQIRRDRFGLYWPVSPGRNLQWSKEEREETREIEGWCHGTLGISVTLMRAGIFCGKEPWKALADEAARSVFRLGDDELNAMTPSFCHGLAGLLHLSNLVYNLSGNEEAALFSDRVAGKLIRMFDESLPFGYQDLEDAVSIDNPGLLQGAVGIALSLLDYGRWDDPKYLGKWKEVFLVS</sequence>
<protein>
    <recommendedName>
        <fullName evidence="4">Lanthionine synthetase</fullName>
    </recommendedName>
</protein>
<dbReference type="GO" id="GO:0005886">
    <property type="term" value="C:plasma membrane"/>
    <property type="evidence" value="ECO:0007669"/>
    <property type="project" value="TreeGrafter"/>
</dbReference>
<evidence type="ECO:0000313" key="2">
    <source>
        <dbReference type="EMBL" id="GIO33634.1"/>
    </source>
</evidence>
<reference evidence="2" key="1">
    <citation type="submission" date="2021-03" db="EMBL/GenBank/DDBJ databases">
        <title>Antimicrobial resistance genes in bacteria isolated from Japanese honey, and their potential for conferring macrolide and lincosamide resistance in the American foulbrood pathogen Paenibacillus larvae.</title>
        <authorList>
            <person name="Okamoto M."/>
            <person name="Kumagai M."/>
            <person name="Kanamori H."/>
            <person name="Takamatsu D."/>
        </authorList>
    </citation>
    <scope>NUCLEOTIDE SEQUENCE</scope>
    <source>
        <strain evidence="2">J2TS6</strain>
    </source>
</reference>
<dbReference type="Gene3D" id="1.50.10.20">
    <property type="match status" value="1"/>
</dbReference>
<keyword evidence="1" id="KW-0479">Metal-binding</keyword>
<gene>
    <name evidence="2" type="ORF">J2TS6_47750</name>
</gene>
<evidence type="ECO:0008006" key="4">
    <source>
        <dbReference type="Google" id="ProtNLM"/>
    </source>
</evidence>
<dbReference type="InterPro" id="IPR007822">
    <property type="entry name" value="LANC-like"/>
</dbReference>
<proteinExistence type="predicted"/>
<keyword evidence="1" id="KW-0862">Zinc</keyword>
<keyword evidence="3" id="KW-1185">Reference proteome</keyword>
<feature type="binding site" evidence="1">
    <location>
        <position position="327"/>
    </location>
    <ligand>
        <name>Zn(2+)</name>
        <dbReference type="ChEBI" id="CHEBI:29105"/>
    </ligand>
</feature>
<dbReference type="InterPro" id="IPR033889">
    <property type="entry name" value="LanC"/>
</dbReference>
<dbReference type="SMART" id="SM01260">
    <property type="entry name" value="LANC_like"/>
    <property type="match status" value="1"/>
</dbReference>
<dbReference type="PANTHER" id="PTHR12736:SF7">
    <property type="entry name" value="LANC-LIKE PROTEIN 3"/>
    <property type="match status" value="1"/>
</dbReference>
<dbReference type="EMBL" id="BORQ01000006">
    <property type="protein sequence ID" value="GIO33634.1"/>
    <property type="molecule type" value="Genomic_DNA"/>
</dbReference>
<dbReference type="PRINTS" id="PR01955">
    <property type="entry name" value="LANCFRANKIA"/>
</dbReference>
<name>A0A919XJ32_9BACL</name>
<dbReference type="Pfam" id="PF05147">
    <property type="entry name" value="LANC_like"/>
    <property type="match status" value="1"/>
</dbReference>
<dbReference type="PANTHER" id="PTHR12736">
    <property type="entry name" value="LANC-LIKE PROTEIN"/>
    <property type="match status" value="1"/>
</dbReference>
<evidence type="ECO:0000313" key="3">
    <source>
        <dbReference type="Proteomes" id="UP000679779"/>
    </source>
</evidence>
<evidence type="ECO:0000256" key="1">
    <source>
        <dbReference type="PIRSR" id="PIRSR607822-1"/>
    </source>
</evidence>
<accession>A0A919XJ32</accession>
<dbReference type="CDD" id="cd04793">
    <property type="entry name" value="LanC"/>
    <property type="match status" value="1"/>
</dbReference>
<dbReference type="GO" id="GO:0046872">
    <property type="term" value="F:metal ion binding"/>
    <property type="evidence" value="ECO:0007669"/>
    <property type="project" value="UniProtKB-KW"/>
</dbReference>
<dbReference type="GO" id="GO:0031179">
    <property type="term" value="P:peptide modification"/>
    <property type="evidence" value="ECO:0007669"/>
    <property type="project" value="InterPro"/>
</dbReference>
<dbReference type="Proteomes" id="UP000679779">
    <property type="component" value="Unassembled WGS sequence"/>
</dbReference>
<comment type="caution">
    <text evidence="2">The sequence shown here is derived from an EMBL/GenBank/DDBJ whole genome shotgun (WGS) entry which is preliminary data.</text>
</comment>
<dbReference type="PRINTS" id="PR01950">
    <property type="entry name" value="LANCSUPER"/>
</dbReference>
<feature type="binding site" evidence="1">
    <location>
        <position position="277"/>
    </location>
    <ligand>
        <name>Zn(2+)</name>
        <dbReference type="ChEBI" id="CHEBI:29105"/>
    </ligand>
</feature>
<dbReference type="SUPFAM" id="SSF158745">
    <property type="entry name" value="LanC-like"/>
    <property type="match status" value="1"/>
</dbReference>
<organism evidence="2 3">
    <name type="scientific">Paenibacillus albilobatus</name>
    <dbReference type="NCBI Taxonomy" id="2716884"/>
    <lineage>
        <taxon>Bacteria</taxon>
        <taxon>Bacillati</taxon>
        <taxon>Bacillota</taxon>
        <taxon>Bacilli</taxon>
        <taxon>Bacillales</taxon>
        <taxon>Paenibacillaceae</taxon>
        <taxon>Paenibacillus</taxon>
    </lineage>
</organism>
<feature type="binding site" evidence="1">
    <location>
        <position position="326"/>
    </location>
    <ligand>
        <name>Zn(2+)</name>
        <dbReference type="ChEBI" id="CHEBI:29105"/>
    </ligand>
</feature>
<dbReference type="AlphaFoldDB" id="A0A919XJ32"/>
<dbReference type="RefSeq" id="WP_160045039.1">
    <property type="nucleotide sequence ID" value="NZ_BORQ01000006.1"/>
</dbReference>